<dbReference type="Gene3D" id="2.60.40.1730">
    <property type="entry name" value="tricorn interacting facor f3 domain"/>
    <property type="match status" value="1"/>
</dbReference>
<dbReference type="SUPFAM" id="SSF55486">
    <property type="entry name" value="Metalloproteases ('zincins'), catalytic domain"/>
    <property type="match status" value="1"/>
</dbReference>
<dbReference type="InterPro" id="IPR001930">
    <property type="entry name" value="Peptidase_M1"/>
</dbReference>
<dbReference type="InterPro" id="IPR012778">
    <property type="entry name" value="Pept_M1_aminopeptidase"/>
</dbReference>
<feature type="domain" description="Peptidase M1 membrane alanine aminopeptidase" evidence="15">
    <location>
        <begin position="240"/>
        <end position="452"/>
    </location>
</feature>
<name>A0A7Z0D722_9ACTN</name>
<proteinExistence type="inferred from homology"/>
<dbReference type="Pfam" id="PF11838">
    <property type="entry name" value="ERAP1_C"/>
    <property type="match status" value="1"/>
</dbReference>
<dbReference type="Pfam" id="PF01433">
    <property type="entry name" value="Peptidase_M1"/>
    <property type="match status" value="1"/>
</dbReference>
<evidence type="ECO:0000256" key="10">
    <source>
        <dbReference type="ARBA" id="ARBA00022833"/>
    </source>
</evidence>
<evidence type="ECO:0000256" key="4">
    <source>
        <dbReference type="ARBA" id="ARBA00012564"/>
    </source>
</evidence>
<evidence type="ECO:0000256" key="13">
    <source>
        <dbReference type="ARBA" id="ARBA00031533"/>
    </source>
</evidence>
<evidence type="ECO:0000259" key="15">
    <source>
        <dbReference type="Pfam" id="PF01433"/>
    </source>
</evidence>
<dbReference type="RefSeq" id="WP_179444079.1">
    <property type="nucleotide sequence ID" value="NZ_JACBZS010000001.1"/>
</dbReference>
<evidence type="ECO:0000313" key="18">
    <source>
        <dbReference type="EMBL" id="NYI70088.1"/>
    </source>
</evidence>
<dbReference type="GO" id="GO:0008270">
    <property type="term" value="F:zinc ion binding"/>
    <property type="evidence" value="ECO:0007669"/>
    <property type="project" value="InterPro"/>
</dbReference>
<dbReference type="InterPro" id="IPR045357">
    <property type="entry name" value="Aminopeptidase_N-like_N"/>
</dbReference>
<dbReference type="NCBIfam" id="TIGR02412">
    <property type="entry name" value="pepN_strep_liv"/>
    <property type="match status" value="1"/>
</dbReference>
<protein>
    <recommendedName>
        <fullName evidence="5">Aminopeptidase N</fullName>
        <ecNumber evidence="4">3.4.11.2</ecNumber>
    </recommendedName>
    <alternativeName>
        <fullName evidence="12">Alanine aminopeptidase</fullName>
    </alternativeName>
    <alternativeName>
        <fullName evidence="13">Lysyl aminopeptidase</fullName>
    </alternativeName>
</protein>
<dbReference type="GO" id="GO:0042277">
    <property type="term" value="F:peptide binding"/>
    <property type="evidence" value="ECO:0007669"/>
    <property type="project" value="TreeGrafter"/>
</dbReference>
<dbReference type="Gene3D" id="1.10.390.10">
    <property type="entry name" value="Neutral Protease Domain 2"/>
    <property type="match status" value="1"/>
</dbReference>
<comment type="similarity">
    <text evidence="3">Belongs to the peptidase M1 family.</text>
</comment>
<comment type="cofactor">
    <cofactor evidence="2">
        <name>Zn(2+)</name>
        <dbReference type="ChEBI" id="CHEBI:29105"/>
    </cofactor>
</comment>
<evidence type="ECO:0000259" key="17">
    <source>
        <dbReference type="Pfam" id="PF17900"/>
    </source>
</evidence>
<comment type="catalytic activity">
    <reaction evidence="1">
        <text>Release of an N-terminal amino acid, Xaa-|-Yaa- from a peptide, amide or arylamide. Xaa is preferably Ala, but may be most amino acids including Pro (slow action). When a terminal hydrophobic residue is followed by a prolyl residue, the two may be released as an intact Xaa-Pro dipeptide.</text>
        <dbReference type="EC" id="3.4.11.2"/>
    </reaction>
</comment>
<keyword evidence="11" id="KW-0482">Metalloprotease</keyword>
<dbReference type="SUPFAM" id="SSF63737">
    <property type="entry name" value="Leukotriene A4 hydrolase N-terminal domain"/>
    <property type="match status" value="1"/>
</dbReference>
<sequence length="868" mass="95659">MYANITREEAAARSALVSTRNYHVTVDLTGRLPDGTALPEPDATFGATSVINFSSKAGDTHVDVIAERILDARLDGTPIDVSGFEGTRLPLRLTEGDHRLAITAIHRFSRSGEGLHRFVDPADGRTYLYTQFETADARRMYANFEQPDLKATFDFVIRAPRDWTVISNTVAGDPTDIGDGFAQWTFETTKPISTYITALVAGDYHRVTREHTTAAGTVVPMSLVARRSLVDHLDADRIWETTTKGFDVFEEHFGQPYPFGSYDQAFVPEYNMGAMENAGCVTFRDEYLFRSRVTTAAYESRDNTILHELAHMWFGDLVTMRWWDDLWLNESFAEWASHFAQSLIYDDPDHAWAMFGASRKTWAYRVDQLPTSHPIAADMVDLAAVELNFDGITYAKGASALRQLVAFVGREKFLAGLRSYFAEHAWGNTELADLLRALTAESGRDLAAWSAAWLERAGVNTLRADFDVDDAGNLARFAVLQEAPENWPTLRPHRIAIGLYRLRDDQLVRTERVETDIDGASTEIDELIGLARPDLILLNDDDLSYAKVRLDERSSATATAHLPRLAAELPRALLRGAAWDMCRDAELPVADYVELVLAGMGAESDLTAVQRSLGQAGLAVDRFLPAGRASAVADRFVAGLARLLKDAEPGSDHQLAFARALAGAVHNDAGAELLRGWLAGDEAPEGLAIDQELRWWLINQLSRLGAVGEAEIAAEAERDQTITGAERAAAARAAGNTAEAKEQAWQAATADPSVPNETLRQICASFNQPGQAEVLAPYAERYLAVADDISAARGDWPQRGSQASQNVLEMLYPRVVADADFVARAQEWMGERELTDSVARILTEQLDDTRRALRCQEFNAAASDAGRD</sequence>
<evidence type="ECO:0000256" key="8">
    <source>
        <dbReference type="ARBA" id="ARBA00022723"/>
    </source>
</evidence>
<organism evidence="18 19">
    <name type="scientific">Naumannella cuiyingiana</name>
    <dbReference type="NCBI Taxonomy" id="1347891"/>
    <lineage>
        <taxon>Bacteria</taxon>
        <taxon>Bacillati</taxon>
        <taxon>Actinomycetota</taxon>
        <taxon>Actinomycetes</taxon>
        <taxon>Propionibacteriales</taxon>
        <taxon>Propionibacteriaceae</taxon>
        <taxon>Naumannella</taxon>
    </lineage>
</organism>
<accession>A0A7Z0D722</accession>
<gene>
    <name evidence="18" type="ORF">GGQ54_000648</name>
</gene>
<reference evidence="18 19" key="1">
    <citation type="submission" date="2020-07" db="EMBL/GenBank/DDBJ databases">
        <title>Sequencing the genomes of 1000 actinobacteria strains.</title>
        <authorList>
            <person name="Klenk H.-P."/>
        </authorList>
    </citation>
    <scope>NUCLEOTIDE SEQUENCE [LARGE SCALE GENOMIC DNA]</scope>
    <source>
        <strain evidence="18 19">DSM 103164</strain>
    </source>
</reference>
<evidence type="ECO:0000256" key="3">
    <source>
        <dbReference type="ARBA" id="ARBA00010136"/>
    </source>
</evidence>
<dbReference type="GO" id="GO:0016020">
    <property type="term" value="C:membrane"/>
    <property type="evidence" value="ECO:0007669"/>
    <property type="project" value="TreeGrafter"/>
</dbReference>
<keyword evidence="9 18" id="KW-0378">Hydrolase</keyword>
<dbReference type="InterPro" id="IPR027268">
    <property type="entry name" value="Peptidase_M4/M1_CTD_sf"/>
</dbReference>
<dbReference type="InterPro" id="IPR014782">
    <property type="entry name" value="Peptidase_M1_dom"/>
</dbReference>
<evidence type="ECO:0000256" key="1">
    <source>
        <dbReference type="ARBA" id="ARBA00000098"/>
    </source>
</evidence>
<dbReference type="GO" id="GO:0016285">
    <property type="term" value="F:alanyl aminopeptidase activity"/>
    <property type="evidence" value="ECO:0007669"/>
    <property type="project" value="UniProtKB-EC"/>
</dbReference>
<dbReference type="GO" id="GO:0005737">
    <property type="term" value="C:cytoplasm"/>
    <property type="evidence" value="ECO:0007669"/>
    <property type="project" value="TreeGrafter"/>
</dbReference>
<evidence type="ECO:0000256" key="7">
    <source>
        <dbReference type="ARBA" id="ARBA00022670"/>
    </source>
</evidence>
<evidence type="ECO:0000256" key="12">
    <source>
        <dbReference type="ARBA" id="ARBA00029811"/>
    </source>
</evidence>
<dbReference type="GO" id="GO:0005615">
    <property type="term" value="C:extracellular space"/>
    <property type="evidence" value="ECO:0007669"/>
    <property type="project" value="TreeGrafter"/>
</dbReference>
<dbReference type="PANTHER" id="PTHR11533">
    <property type="entry name" value="PROTEASE M1 ZINC METALLOPROTEASE"/>
    <property type="match status" value="1"/>
</dbReference>
<feature type="region of interest" description="Disordered" evidence="14">
    <location>
        <begin position="733"/>
        <end position="752"/>
    </location>
</feature>
<dbReference type="AlphaFoldDB" id="A0A7Z0D722"/>
<dbReference type="EMBL" id="JACBZS010000001">
    <property type="protein sequence ID" value="NYI70088.1"/>
    <property type="molecule type" value="Genomic_DNA"/>
</dbReference>
<evidence type="ECO:0000313" key="19">
    <source>
        <dbReference type="Proteomes" id="UP000527616"/>
    </source>
</evidence>
<dbReference type="Pfam" id="PF17900">
    <property type="entry name" value="Peptidase_M1_N"/>
    <property type="match status" value="1"/>
</dbReference>
<dbReference type="GO" id="GO:0070006">
    <property type="term" value="F:metalloaminopeptidase activity"/>
    <property type="evidence" value="ECO:0007669"/>
    <property type="project" value="TreeGrafter"/>
</dbReference>
<keyword evidence="19" id="KW-1185">Reference proteome</keyword>
<dbReference type="Proteomes" id="UP000527616">
    <property type="component" value="Unassembled WGS sequence"/>
</dbReference>
<keyword evidence="6 18" id="KW-0031">Aminopeptidase</keyword>
<evidence type="ECO:0000256" key="6">
    <source>
        <dbReference type="ARBA" id="ARBA00022438"/>
    </source>
</evidence>
<keyword evidence="7" id="KW-0645">Protease</keyword>
<dbReference type="GO" id="GO:0043171">
    <property type="term" value="P:peptide catabolic process"/>
    <property type="evidence" value="ECO:0007669"/>
    <property type="project" value="TreeGrafter"/>
</dbReference>
<dbReference type="InterPro" id="IPR050344">
    <property type="entry name" value="Peptidase_M1_aminopeptidases"/>
</dbReference>
<evidence type="ECO:0000256" key="9">
    <source>
        <dbReference type="ARBA" id="ARBA00022801"/>
    </source>
</evidence>
<dbReference type="FunFam" id="1.10.390.10:FF:000004">
    <property type="entry name" value="Aminopeptidase N"/>
    <property type="match status" value="1"/>
</dbReference>
<feature type="domain" description="Aminopeptidase N-like N-terminal" evidence="17">
    <location>
        <begin position="113"/>
        <end position="196"/>
    </location>
</feature>
<dbReference type="PANTHER" id="PTHR11533:SF174">
    <property type="entry name" value="PUROMYCIN-SENSITIVE AMINOPEPTIDASE-RELATED"/>
    <property type="match status" value="1"/>
</dbReference>
<evidence type="ECO:0000256" key="2">
    <source>
        <dbReference type="ARBA" id="ARBA00001947"/>
    </source>
</evidence>
<dbReference type="InterPro" id="IPR024571">
    <property type="entry name" value="ERAP1-like_C_dom"/>
</dbReference>
<evidence type="ECO:0000256" key="11">
    <source>
        <dbReference type="ARBA" id="ARBA00023049"/>
    </source>
</evidence>
<keyword evidence="8" id="KW-0479">Metal-binding</keyword>
<evidence type="ECO:0000256" key="5">
    <source>
        <dbReference type="ARBA" id="ARBA00015611"/>
    </source>
</evidence>
<feature type="domain" description="ERAP1-like C-terminal" evidence="16">
    <location>
        <begin position="535"/>
        <end position="851"/>
    </location>
</feature>
<comment type="caution">
    <text evidence="18">The sequence shown here is derived from an EMBL/GenBank/DDBJ whole genome shotgun (WGS) entry which is preliminary data.</text>
</comment>
<dbReference type="InterPro" id="IPR042097">
    <property type="entry name" value="Aminopeptidase_N-like_N_sf"/>
</dbReference>
<dbReference type="PRINTS" id="PR00756">
    <property type="entry name" value="ALADIPTASE"/>
</dbReference>
<dbReference type="GO" id="GO:0006508">
    <property type="term" value="P:proteolysis"/>
    <property type="evidence" value="ECO:0007669"/>
    <property type="project" value="UniProtKB-KW"/>
</dbReference>
<keyword evidence="10" id="KW-0862">Zinc</keyword>
<dbReference type="CDD" id="cd09602">
    <property type="entry name" value="M1_APN"/>
    <property type="match status" value="1"/>
</dbReference>
<evidence type="ECO:0000256" key="14">
    <source>
        <dbReference type="SAM" id="MobiDB-lite"/>
    </source>
</evidence>
<dbReference type="EC" id="3.4.11.2" evidence="4"/>
<evidence type="ECO:0000259" key="16">
    <source>
        <dbReference type="Pfam" id="PF11838"/>
    </source>
</evidence>